<dbReference type="EMBL" id="CAKLBY020000101">
    <property type="protein sequence ID" value="CAK7926575.1"/>
    <property type="molecule type" value="Genomic_DNA"/>
</dbReference>
<evidence type="ECO:0000313" key="4">
    <source>
        <dbReference type="Proteomes" id="UP001162060"/>
    </source>
</evidence>
<evidence type="ECO:0000256" key="1">
    <source>
        <dbReference type="SAM" id="MobiDB-lite"/>
    </source>
</evidence>
<feature type="compositionally biased region" description="Low complexity" evidence="1">
    <location>
        <begin position="85"/>
        <end position="96"/>
    </location>
</feature>
<accession>A0AAV1TVX9</accession>
<dbReference type="Proteomes" id="UP001162060">
    <property type="component" value="Unassembled WGS sequence"/>
</dbReference>
<gene>
    <name evidence="3" type="ORF">PM001_LOCUS11725</name>
    <name evidence="2" type="ORF">PM001_LOCUS1250</name>
</gene>
<feature type="compositionally biased region" description="Basic and acidic residues" evidence="1">
    <location>
        <begin position="113"/>
        <end position="141"/>
    </location>
</feature>
<sequence length="192" mass="21818">MRAKIYVKDGNVAGRREHVEHYFETLRLDDVDTLKFTLHTYERMQKSKGNLPISSGKFRSRLASPYSPSPSKPARAVRAIHVGGESSSSESYISSAESDDEQRRVYSARAAYHMKDRGNDRPTKPRSNDRERDHERAEGHKSCTHCGSKRHDERGCWKRLTCQKCGRRGHPFDKCFYGCAACGEVHDGATAR</sequence>
<evidence type="ECO:0000313" key="3">
    <source>
        <dbReference type="EMBL" id="CAK7926575.1"/>
    </source>
</evidence>
<dbReference type="EMBL" id="CAKLBY020000014">
    <property type="protein sequence ID" value="CAK7896491.1"/>
    <property type="molecule type" value="Genomic_DNA"/>
</dbReference>
<reference evidence="3" key="1">
    <citation type="submission" date="2024-01" db="EMBL/GenBank/DDBJ databases">
        <authorList>
            <person name="Webb A."/>
        </authorList>
    </citation>
    <scope>NUCLEOTIDE SEQUENCE</scope>
    <source>
        <strain evidence="3">Pm1</strain>
    </source>
</reference>
<protein>
    <recommendedName>
        <fullName evidence="5">CCHC-type domain-containing protein</fullName>
    </recommendedName>
</protein>
<comment type="caution">
    <text evidence="3">The sequence shown here is derived from an EMBL/GenBank/DDBJ whole genome shotgun (WGS) entry which is preliminary data.</text>
</comment>
<feature type="region of interest" description="Disordered" evidence="1">
    <location>
        <begin position="82"/>
        <end position="147"/>
    </location>
</feature>
<evidence type="ECO:0000313" key="2">
    <source>
        <dbReference type="EMBL" id="CAK7896491.1"/>
    </source>
</evidence>
<dbReference type="AlphaFoldDB" id="A0AAV1TVX9"/>
<proteinExistence type="predicted"/>
<name>A0AAV1TVX9_9STRA</name>
<evidence type="ECO:0008006" key="5">
    <source>
        <dbReference type="Google" id="ProtNLM"/>
    </source>
</evidence>
<organism evidence="3 4">
    <name type="scientific">Peronospora matthiolae</name>
    <dbReference type="NCBI Taxonomy" id="2874970"/>
    <lineage>
        <taxon>Eukaryota</taxon>
        <taxon>Sar</taxon>
        <taxon>Stramenopiles</taxon>
        <taxon>Oomycota</taxon>
        <taxon>Peronosporomycetes</taxon>
        <taxon>Peronosporales</taxon>
        <taxon>Peronosporaceae</taxon>
        <taxon>Peronospora</taxon>
    </lineage>
</organism>